<dbReference type="InterPro" id="IPR036366">
    <property type="entry name" value="PGBDSf"/>
</dbReference>
<reference evidence="3 4" key="1">
    <citation type="submission" date="2023-05" db="EMBL/GenBank/DDBJ databases">
        <title>Lithophilousrod everest ZFBP1038 complete genpme.</title>
        <authorList>
            <person name="Tian M."/>
        </authorList>
    </citation>
    <scope>NUCLEOTIDE SEQUENCE [LARGE SCALE GENOMIC DNA]</scope>
    <source>
        <strain evidence="3 4">ZFBP1038</strain>
    </source>
</reference>
<dbReference type="Proteomes" id="UP001209083">
    <property type="component" value="Chromosome"/>
</dbReference>
<dbReference type="RefSeq" id="WP_349638658.1">
    <property type="nucleotide sequence ID" value="NZ_CP090958.1"/>
</dbReference>
<organism evidence="3 4">
    <name type="scientific">Saxibacter everestensis</name>
    <dbReference type="NCBI Taxonomy" id="2909229"/>
    <lineage>
        <taxon>Bacteria</taxon>
        <taxon>Bacillati</taxon>
        <taxon>Actinomycetota</taxon>
        <taxon>Actinomycetes</taxon>
        <taxon>Micrococcales</taxon>
        <taxon>Brevibacteriaceae</taxon>
        <taxon>Saxibacter</taxon>
    </lineage>
</organism>
<evidence type="ECO:0000259" key="1">
    <source>
        <dbReference type="Pfam" id="PF01471"/>
    </source>
</evidence>
<feature type="domain" description="Peptidoglycan binding-like" evidence="1">
    <location>
        <begin position="242"/>
        <end position="280"/>
    </location>
</feature>
<dbReference type="InterPro" id="IPR036365">
    <property type="entry name" value="PGBD-like_sf"/>
</dbReference>
<feature type="domain" description="Rv2525c-like glycoside hydrolase-like" evidence="2">
    <location>
        <begin position="307"/>
        <end position="470"/>
    </location>
</feature>
<dbReference type="Gene3D" id="3.20.20.80">
    <property type="entry name" value="Glycosidases"/>
    <property type="match status" value="1"/>
</dbReference>
<gene>
    <name evidence="3" type="ORF">LWF01_17520</name>
</gene>
<accession>A0ABY8QU14</accession>
<dbReference type="Gene3D" id="1.10.101.10">
    <property type="entry name" value="PGBD-like superfamily/PGBD"/>
    <property type="match status" value="2"/>
</dbReference>
<protein>
    <submittedName>
        <fullName evidence="3">DUF1906 domain-containing protein</fullName>
    </submittedName>
</protein>
<dbReference type="SUPFAM" id="SSF51445">
    <property type="entry name" value="(Trans)glycosidases"/>
    <property type="match status" value="1"/>
</dbReference>
<proteinExistence type="predicted"/>
<evidence type="ECO:0000259" key="2">
    <source>
        <dbReference type="Pfam" id="PF08924"/>
    </source>
</evidence>
<name>A0ABY8QU14_9MICO</name>
<dbReference type="Pfam" id="PF01471">
    <property type="entry name" value="PG_binding_1"/>
    <property type="match status" value="1"/>
</dbReference>
<sequence>MADEAVREAQQWVNATYKGVNGYTAVAEDGITGFATIKALTKGLQHELGDAKVDGIFGDGTLAKLTAQFPVVNENTTNKNVRIIVQCAMYCKGYDGGGTDGIFGATTKSGISRLTTDMGLGGGIGITPKVFRGLLTMDAYVVTSGGTEAVRRVQQWLNATYTKREKFMIIPCDGNFSRDVQKALVRALQFELGQSDAAADGIYGAGTASGIKAQAVLSVGSADTAKKFVRLFQAAMIFNDRTVPFDGSFTASTSSSVSEFQRFMVLPVTGKGDFQTWAALLVSTGDAERPGTGADTRFPISSARAAKLYAAGYRVVGRYLTNATSAGAFDKKIQPGETTAIFDNKLRLFPIFQTYGGHASYFTREQGERDGVAAYDAAQEYGFHRGTIIYFAVDYDAIDEEISSTILAYFTGVVSALRFSGSKYLPGVYGSRNVCLRVSRETGISRSFVSGMSTGFSGNLGYPMPDNWAFNQIKEFHFEDPDPEFRIDKSIVSGRDQGQSSVSAPAAHDTAFDAAYTTQMTNEIVAWFDQNMTGPQKAVAIHLDRAANVKFMLQFDALTTRLSRSYNMKKALIQTVLLWEYCLQNRLDAAADVAVKDYYVARMAGITPPSQLPDDSSTGVCQIFARTAIDATNFAVGKGIYSSRTFDAANWRDVWQMWQNLQEEAGNIAQAALVLIRAANQAGVGVDYWNFSAASVRAVLARYNGTNADATEYGRRNYGLYTILEKYNALSRS</sequence>
<evidence type="ECO:0000313" key="4">
    <source>
        <dbReference type="Proteomes" id="UP001209083"/>
    </source>
</evidence>
<evidence type="ECO:0000313" key="3">
    <source>
        <dbReference type="EMBL" id="WGW11864.1"/>
    </source>
</evidence>
<dbReference type="Pfam" id="PF08924">
    <property type="entry name" value="Rv2525c_GlyHyd-like"/>
    <property type="match status" value="1"/>
</dbReference>
<keyword evidence="4" id="KW-1185">Reference proteome</keyword>
<dbReference type="InterPro" id="IPR002477">
    <property type="entry name" value="Peptidoglycan-bd-like"/>
</dbReference>
<dbReference type="EMBL" id="CP090958">
    <property type="protein sequence ID" value="WGW11864.1"/>
    <property type="molecule type" value="Genomic_DNA"/>
</dbReference>
<dbReference type="SUPFAM" id="SSF47090">
    <property type="entry name" value="PGBD-like"/>
    <property type="match status" value="1"/>
</dbReference>
<dbReference type="CDD" id="cd06418">
    <property type="entry name" value="GH25_BacA-like"/>
    <property type="match status" value="1"/>
</dbReference>
<dbReference type="InterPro" id="IPR015020">
    <property type="entry name" value="Rv2525c-like_Glyco_Hydro-like"/>
</dbReference>
<dbReference type="InterPro" id="IPR017853">
    <property type="entry name" value="GH"/>
</dbReference>